<protein>
    <submittedName>
        <fullName evidence="2">Putative alpha/beta hydrolase</fullName>
    </submittedName>
</protein>
<sequence>MLIETVDHWVSSGGHGLYLQEIPAASGKDNGVGVLFLHGAFSNQRLFFNHDQKGAGRYFHELGYPVFLGNMRGHGRSRWPGHPPHDWGWSFDDYVEADIPALLGFVGKHEAGPLFVVGHGLGGYAAAVSLGLFPELQRQVSGLVLLASAINDYRDGDKGRRLELPLARLLSRLHGRMPGRPLRLGPSDEPPGLIRQFSQWAEQGSFKSLDGEVDYAEVLAKVTLPVYAAVGEGDTHQASSARVKQLVQRFPGRDHFVQVFGPQHGYPRRFGHYDIVVGRHADEIVFPAVEAWMRRTLGH</sequence>
<organism evidence="2 3">
    <name type="scientific">Frateuria aurantia (strain ATCC 33424 / DSM 6220 / KCTC 2777 / LMG 1558 / NBRC 3245 / NCIMB 13370)</name>
    <name type="common">Acetobacter aurantius</name>
    <dbReference type="NCBI Taxonomy" id="767434"/>
    <lineage>
        <taxon>Bacteria</taxon>
        <taxon>Pseudomonadati</taxon>
        <taxon>Pseudomonadota</taxon>
        <taxon>Gammaproteobacteria</taxon>
        <taxon>Lysobacterales</taxon>
        <taxon>Rhodanobacteraceae</taxon>
        <taxon>Frateuria</taxon>
    </lineage>
</organism>
<dbReference type="AlphaFoldDB" id="H8L2A3"/>
<dbReference type="RefSeq" id="WP_014401743.1">
    <property type="nucleotide sequence ID" value="NC_017033.1"/>
</dbReference>
<dbReference type="SUPFAM" id="SSF53474">
    <property type="entry name" value="alpha/beta-Hydrolases"/>
    <property type="match status" value="1"/>
</dbReference>
<dbReference type="EMBL" id="CP003350">
    <property type="protein sequence ID" value="AFC84737.1"/>
    <property type="molecule type" value="Genomic_DNA"/>
</dbReference>
<gene>
    <name evidence="2" type="ordered locus">Fraau_0242</name>
</gene>
<evidence type="ECO:0000313" key="3">
    <source>
        <dbReference type="Proteomes" id="UP000005234"/>
    </source>
</evidence>
<evidence type="ECO:0000259" key="1">
    <source>
        <dbReference type="Pfam" id="PF12146"/>
    </source>
</evidence>
<dbReference type="GO" id="GO:0016787">
    <property type="term" value="F:hydrolase activity"/>
    <property type="evidence" value="ECO:0007669"/>
    <property type="project" value="UniProtKB-KW"/>
</dbReference>
<keyword evidence="2" id="KW-0378">Hydrolase</keyword>
<dbReference type="KEGG" id="fau:Fraau_0242"/>
<dbReference type="Gene3D" id="3.40.50.1820">
    <property type="entry name" value="alpha/beta hydrolase"/>
    <property type="match status" value="2"/>
</dbReference>
<evidence type="ECO:0000313" key="2">
    <source>
        <dbReference type="EMBL" id="AFC84737.1"/>
    </source>
</evidence>
<feature type="domain" description="Serine aminopeptidase S33" evidence="1">
    <location>
        <begin position="55"/>
        <end position="178"/>
    </location>
</feature>
<name>H8L2A3_FRAAD</name>
<proteinExistence type="predicted"/>
<dbReference type="Pfam" id="PF12146">
    <property type="entry name" value="Hydrolase_4"/>
    <property type="match status" value="1"/>
</dbReference>
<dbReference type="PANTHER" id="PTHR11005">
    <property type="entry name" value="LYSOSOMAL ACID LIPASE-RELATED"/>
    <property type="match status" value="1"/>
</dbReference>
<dbReference type="STRING" id="767434.Fraau_0242"/>
<dbReference type="HOGENOM" id="CLU_929845_0_0_6"/>
<dbReference type="InterPro" id="IPR029058">
    <property type="entry name" value="AB_hydrolase_fold"/>
</dbReference>
<dbReference type="Proteomes" id="UP000005234">
    <property type="component" value="Chromosome"/>
</dbReference>
<reference evidence="2" key="1">
    <citation type="submission" date="2012-02" db="EMBL/GenBank/DDBJ databases">
        <title>The complete genome of Frateuria aurantia DSM 6220.</title>
        <authorList>
            <consortium name="US DOE Joint Genome Institute (JGI-PGF)"/>
            <person name="Lucas S."/>
            <person name="Copeland A."/>
            <person name="Lapidus A."/>
            <person name="Glavina del Rio T."/>
            <person name="Dalin E."/>
            <person name="Tice H."/>
            <person name="Bruce D."/>
            <person name="Goodwin L."/>
            <person name="Pitluck S."/>
            <person name="Peters L."/>
            <person name="Ovchinnikova G."/>
            <person name="Teshima H."/>
            <person name="Kyrpides N."/>
            <person name="Mavromatis K."/>
            <person name="Ivanova N."/>
            <person name="Brettin T."/>
            <person name="Detter J.C."/>
            <person name="Han C."/>
            <person name="Larimer F."/>
            <person name="Land M."/>
            <person name="Hauser L."/>
            <person name="Markowitz V."/>
            <person name="Cheng J.-F."/>
            <person name="Hugenholtz P."/>
            <person name="Woyke T."/>
            <person name="Wu D."/>
            <person name="Brambilla E."/>
            <person name="Klenk H.-P."/>
            <person name="Eisen J.A."/>
        </authorList>
    </citation>
    <scope>NUCLEOTIDE SEQUENCE</scope>
    <source>
        <strain evidence="2">DSM 6220</strain>
    </source>
</reference>
<keyword evidence="3" id="KW-1185">Reference proteome</keyword>
<accession>H8L2A3</accession>
<dbReference type="InterPro" id="IPR022742">
    <property type="entry name" value="Hydrolase_4"/>
</dbReference>
<dbReference type="eggNOG" id="COG4757">
    <property type="taxonomic scope" value="Bacteria"/>
</dbReference>